<protein>
    <recommendedName>
        <fullName evidence="1">Heterokaryon incompatibility domain-containing protein</fullName>
    </recommendedName>
</protein>
<evidence type="ECO:0000313" key="2">
    <source>
        <dbReference type="EMBL" id="ENI06958.1"/>
    </source>
</evidence>
<reference evidence="2 3" key="1">
    <citation type="journal article" date="2012" name="PLoS Pathog.">
        <title>Diverse lifestyles and strategies of plant pathogenesis encoded in the genomes of eighteen Dothideomycetes fungi.</title>
        <authorList>
            <person name="Ohm R.A."/>
            <person name="Feau N."/>
            <person name="Henrissat B."/>
            <person name="Schoch C.L."/>
            <person name="Horwitz B.A."/>
            <person name="Barry K.W."/>
            <person name="Condon B.J."/>
            <person name="Copeland A.C."/>
            <person name="Dhillon B."/>
            <person name="Glaser F."/>
            <person name="Hesse C.N."/>
            <person name="Kosti I."/>
            <person name="LaButti K."/>
            <person name="Lindquist E.A."/>
            <person name="Lucas S."/>
            <person name="Salamov A.A."/>
            <person name="Bradshaw R.E."/>
            <person name="Ciuffetti L."/>
            <person name="Hamelin R.C."/>
            <person name="Kema G.H.J."/>
            <person name="Lawrence C."/>
            <person name="Scott J.A."/>
            <person name="Spatafora J.W."/>
            <person name="Turgeon B.G."/>
            <person name="de Wit P.J.G.M."/>
            <person name="Zhong S."/>
            <person name="Goodwin S.B."/>
            <person name="Grigoriev I.V."/>
        </authorList>
    </citation>
    <scope>NUCLEOTIDE SEQUENCE [LARGE SCALE GENOMIC DNA]</scope>
    <source>
        <strain evidence="3">C4 / ATCC 48331 / race T</strain>
    </source>
</reference>
<name>N4XEJ7_COCH4</name>
<reference evidence="3" key="2">
    <citation type="journal article" date="2013" name="PLoS Genet.">
        <title>Comparative genome structure, secondary metabolite, and effector coding capacity across Cochliobolus pathogens.</title>
        <authorList>
            <person name="Condon B.J."/>
            <person name="Leng Y."/>
            <person name="Wu D."/>
            <person name="Bushley K.E."/>
            <person name="Ohm R.A."/>
            <person name="Otillar R."/>
            <person name="Martin J."/>
            <person name="Schackwitz W."/>
            <person name="Grimwood J."/>
            <person name="MohdZainudin N."/>
            <person name="Xue C."/>
            <person name="Wang R."/>
            <person name="Manning V.A."/>
            <person name="Dhillon B."/>
            <person name="Tu Z.J."/>
            <person name="Steffenson B.J."/>
            <person name="Salamov A."/>
            <person name="Sun H."/>
            <person name="Lowry S."/>
            <person name="LaButti K."/>
            <person name="Han J."/>
            <person name="Copeland A."/>
            <person name="Lindquist E."/>
            <person name="Barry K."/>
            <person name="Schmutz J."/>
            <person name="Baker S.E."/>
            <person name="Ciuffetti L.M."/>
            <person name="Grigoriev I.V."/>
            <person name="Zhong S."/>
            <person name="Turgeon B.G."/>
        </authorList>
    </citation>
    <scope>NUCLEOTIDE SEQUENCE [LARGE SCALE GENOMIC DNA]</scope>
    <source>
        <strain evidence="3">C4 / ATCC 48331 / race T</strain>
    </source>
</reference>
<keyword evidence="3" id="KW-1185">Reference proteome</keyword>
<evidence type="ECO:0000313" key="3">
    <source>
        <dbReference type="Proteomes" id="UP000012338"/>
    </source>
</evidence>
<dbReference type="Proteomes" id="UP000012338">
    <property type="component" value="Unassembled WGS sequence"/>
</dbReference>
<gene>
    <name evidence="2" type="ORF">COCC4DRAFT_133444</name>
</gene>
<proteinExistence type="predicted"/>
<dbReference type="EMBL" id="KB733450">
    <property type="protein sequence ID" value="ENI06958.1"/>
    <property type="molecule type" value="Genomic_DNA"/>
</dbReference>
<organism evidence="2 3">
    <name type="scientific">Cochliobolus heterostrophus (strain C4 / ATCC 48331 / race T)</name>
    <name type="common">Southern corn leaf blight fungus</name>
    <name type="synonym">Bipolaris maydis</name>
    <dbReference type="NCBI Taxonomy" id="665024"/>
    <lineage>
        <taxon>Eukaryota</taxon>
        <taxon>Fungi</taxon>
        <taxon>Dikarya</taxon>
        <taxon>Ascomycota</taxon>
        <taxon>Pezizomycotina</taxon>
        <taxon>Dothideomycetes</taxon>
        <taxon>Pleosporomycetidae</taxon>
        <taxon>Pleosporales</taxon>
        <taxon>Pleosporineae</taxon>
        <taxon>Pleosporaceae</taxon>
        <taxon>Bipolaris</taxon>
    </lineage>
</organism>
<dbReference type="OrthoDB" id="5386682at2759"/>
<dbReference type="PANTHER" id="PTHR24148:SF64">
    <property type="entry name" value="HETEROKARYON INCOMPATIBILITY DOMAIN-CONTAINING PROTEIN"/>
    <property type="match status" value="1"/>
</dbReference>
<evidence type="ECO:0000259" key="1">
    <source>
        <dbReference type="Pfam" id="PF06985"/>
    </source>
</evidence>
<dbReference type="AlphaFoldDB" id="N4XEJ7"/>
<dbReference type="GeneID" id="25837223"/>
<dbReference type="PANTHER" id="PTHR24148">
    <property type="entry name" value="ANKYRIN REPEAT DOMAIN-CONTAINING PROTEIN 39 HOMOLOG-RELATED"/>
    <property type="match status" value="1"/>
</dbReference>
<feature type="domain" description="Heterokaryon incompatibility" evidence="1">
    <location>
        <begin position="45"/>
        <end position="211"/>
    </location>
</feature>
<sequence>MSIEQNTVYSTLLPRHIRLLRLNTNGLDTDIGVFEETELRAASPFYALSHSWSEFAHDTSIQIGGYKHNVSSQLADGIGRLRALASHATSLDPPLNLIWIDSICVNQNCTTERSSQVSLMREIYSGAVRTLIWLGPSIDSSMLGWDLVDRIYQVFRAHYPDLSSPEEIPLRTYSDSFHQASGLPDWTSPSWRALFQLFQLRWFTRIWVVQETVLSPQDPIIVHGDKLYPWHRVEWAASWMRRNGYLRLHQTPSALLHIDNIGYLRRARAKWPLVALMSITQNKFHATDQRDKIYALLGLAAETPREILPDYSLDIKQAYQKVTRYFLEHDGSLSIFTRSHGTNGSLSKRRRKDHFEDFPSWLPNWSDFAVDDSNIRKSFSWLHYSDNKKPVCLGFPEHYVAAGNLSLKVHVTEDSDVLCLDGMRVDKISQITSMSDEKILRSDFDRNFASIIARVCAVATALLIEKKIETWSMQFIQTTAAEQQRLGGRSWMQFFEDGLAYLYQLVLANEKLMATFALYDSEDGHFLQWLKASSENGEPEQYAALARNFCYGRCFFITSAGRMGIGPSDSKVNDTVAIIPGGGVPYIIRPEADDWLFVGESYVHGVMKGEILQEHAQGNVQMEALTFR</sequence>
<dbReference type="InterPro" id="IPR052895">
    <property type="entry name" value="HetReg/Transcr_Mod"/>
</dbReference>
<accession>N4XEJ7</accession>
<dbReference type="HOGENOM" id="CLU_004184_7_4_1"/>
<dbReference type="InterPro" id="IPR010730">
    <property type="entry name" value="HET"/>
</dbReference>
<dbReference type="Pfam" id="PF26639">
    <property type="entry name" value="Het-6_barrel"/>
    <property type="match status" value="1"/>
</dbReference>
<dbReference type="Pfam" id="PF06985">
    <property type="entry name" value="HET"/>
    <property type="match status" value="1"/>
</dbReference>